<keyword evidence="5 6" id="KW-0472">Membrane</keyword>
<gene>
    <name evidence="8" type="ORF">DI598_05980</name>
</gene>
<dbReference type="InterPro" id="IPR007267">
    <property type="entry name" value="GtrA_DPMS_TM"/>
</dbReference>
<evidence type="ECO:0000256" key="4">
    <source>
        <dbReference type="ARBA" id="ARBA00022989"/>
    </source>
</evidence>
<dbReference type="PANTHER" id="PTHR38459:SF1">
    <property type="entry name" value="PROPHAGE BACTOPRENOL-LINKED GLUCOSE TRANSLOCASE HOMOLOG"/>
    <property type="match status" value="1"/>
</dbReference>
<evidence type="ECO:0000256" key="6">
    <source>
        <dbReference type="SAM" id="Phobius"/>
    </source>
</evidence>
<feature type="transmembrane region" description="Helical" evidence="6">
    <location>
        <begin position="116"/>
        <end position="133"/>
    </location>
</feature>
<organism evidence="8 9">
    <name type="scientific">Pseudopedobacter saltans</name>
    <dbReference type="NCBI Taxonomy" id="151895"/>
    <lineage>
        <taxon>Bacteria</taxon>
        <taxon>Pseudomonadati</taxon>
        <taxon>Bacteroidota</taxon>
        <taxon>Sphingobacteriia</taxon>
        <taxon>Sphingobacteriales</taxon>
        <taxon>Sphingobacteriaceae</taxon>
        <taxon>Pseudopedobacter</taxon>
    </lineage>
</organism>
<dbReference type="AlphaFoldDB" id="A0A2W5F220"/>
<protein>
    <recommendedName>
        <fullName evidence="7">GtrA/DPMS transmembrane domain-containing protein</fullName>
    </recommendedName>
</protein>
<accession>A0A2W5F220</accession>
<dbReference type="InterPro" id="IPR051401">
    <property type="entry name" value="GtrA_CellWall_Glycosyl"/>
</dbReference>
<evidence type="ECO:0000259" key="7">
    <source>
        <dbReference type="Pfam" id="PF04138"/>
    </source>
</evidence>
<evidence type="ECO:0000256" key="3">
    <source>
        <dbReference type="ARBA" id="ARBA00022692"/>
    </source>
</evidence>
<feature type="transmembrane region" description="Helical" evidence="6">
    <location>
        <begin position="88"/>
        <end position="110"/>
    </location>
</feature>
<dbReference type="Proteomes" id="UP000249645">
    <property type="component" value="Unassembled WGS sequence"/>
</dbReference>
<name>A0A2W5F220_9SPHI</name>
<reference evidence="8 9" key="1">
    <citation type="submission" date="2017-11" db="EMBL/GenBank/DDBJ databases">
        <title>Infants hospitalized years apart are colonized by the same room-sourced microbial strains.</title>
        <authorList>
            <person name="Brooks B."/>
            <person name="Olm M.R."/>
            <person name="Firek B.A."/>
            <person name="Baker R."/>
            <person name="Thomas B.C."/>
            <person name="Morowitz M.J."/>
            <person name="Banfield J.F."/>
        </authorList>
    </citation>
    <scope>NUCLEOTIDE SEQUENCE [LARGE SCALE GENOMIC DNA]</scope>
    <source>
        <strain evidence="8">S2_009_000_R2_76</strain>
    </source>
</reference>
<keyword evidence="4 6" id="KW-1133">Transmembrane helix</keyword>
<evidence type="ECO:0000256" key="5">
    <source>
        <dbReference type="ARBA" id="ARBA00023136"/>
    </source>
</evidence>
<comment type="caution">
    <text evidence="8">The sequence shown here is derived from an EMBL/GenBank/DDBJ whole genome shotgun (WGS) entry which is preliminary data.</text>
</comment>
<feature type="domain" description="GtrA/DPMS transmembrane" evidence="7">
    <location>
        <begin position="20"/>
        <end position="139"/>
    </location>
</feature>
<proteinExistence type="inferred from homology"/>
<comment type="subcellular location">
    <subcellularLocation>
        <location evidence="1">Membrane</location>
        <topology evidence="1">Multi-pass membrane protein</topology>
    </subcellularLocation>
</comment>
<evidence type="ECO:0000313" key="8">
    <source>
        <dbReference type="EMBL" id="PZP50251.1"/>
    </source>
</evidence>
<evidence type="ECO:0000256" key="1">
    <source>
        <dbReference type="ARBA" id="ARBA00004141"/>
    </source>
</evidence>
<dbReference type="GO" id="GO:0005886">
    <property type="term" value="C:plasma membrane"/>
    <property type="evidence" value="ECO:0007669"/>
    <property type="project" value="TreeGrafter"/>
</dbReference>
<sequence>MKIPSKKDIALYLKAQGSSLIASAVDFAVFNLCDSFLKYYPLVPDNTRVVVSNMAGNISGGIVNFLTNRNLVFSGANKEGSRKQGMKYACVWIGNLLLNAGGIYLLHEIWQLDKNVSKLIVSLILGLTYNYLLQKNFVFKTKGQEKSI</sequence>
<dbReference type="Pfam" id="PF04138">
    <property type="entry name" value="GtrA_DPMS_TM"/>
    <property type="match status" value="1"/>
</dbReference>
<keyword evidence="3 6" id="KW-0812">Transmembrane</keyword>
<dbReference type="PANTHER" id="PTHR38459">
    <property type="entry name" value="PROPHAGE BACTOPRENOL-LINKED GLUCOSE TRANSLOCASE HOMOLOG"/>
    <property type="match status" value="1"/>
</dbReference>
<dbReference type="GO" id="GO:0000271">
    <property type="term" value="P:polysaccharide biosynthetic process"/>
    <property type="evidence" value="ECO:0007669"/>
    <property type="project" value="InterPro"/>
</dbReference>
<evidence type="ECO:0000256" key="2">
    <source>
        <dbReference type="ARBA" id="ARBA00009399"/>
    </source>
</evidence>
<evidence type="ECO:0000313" key="9">
    <source>
        <dbReference type="Proteomes" id="UP000249645"/>
    </source>
</evidence>
<comment type="similarity">
    <text evidence="2">Belongs to the GtrA family.</text>
</comment>
<dbReference type="EMBL" id="QFOI01000075">
    <property type="protein sequence ID" value="PZP50251.1"/>
    <property type="molecule type" value="Genomic_DNA"/>
</dbReference>